<evidence type="ECO:0000256" key="1">
    <source>
        <dbReference type="SAM" id="MobiDB-lite"/>
    </source>
</evidence>
<dbReference type="InterPro" id="IPR014347">
    <property type="entry name" value="Tautomerase/MIF_sf"/>
</dbReference>
<evidence type="ECO:0000313" key="3">
    <source>
        <dbReference type="Proteomes" id="UP000783796"/>
    </source>
</evidence>
<organism evidence="2 3">
    <name type="scientific">Candidatus Phocaeicola faecigallinarum</name>
    <dbReference type="NCBI Taxonomy" id="2838732"/>
    <lineage>
        <taxon>Bacteria</taxon>
        <taxon>Pseudomonadati</taxon>
        <taxon>Bacteroidota</taxon>
        <taxon>Bacteroidia</taxon>
        <taxon>Bacteroidales</taxon>
        <taxon>Bacteroidaceae</taxon>
        <taxon>Phocaeicola</taxon>
    </lineage>
</organism>
<gene>
    <name evidence="2" type="ORF">H9777_01940</name>
</gene>
<dbReference type="SUPFAM" id="SSF55331">
    <property type="entry name" value="Tautomerase/MIF"/>
    <property type="match status" value="1"/>
</dbReference>
<reference evidence="2" key="2">
    <citation type="submission" date="2021-04" db="EMBL/GenBank/DDBJ databases">
        <authorList>
            <person name="Gilroy R."/>
        </authorList>
    </citation>
    <scope>NUCLEOTIDE SEQUENCE</scope>
    <source>
        <strain evidence="2">G4-2901</strain>
    </source>
</reference>
<accession>A0A948T9X0</accession>
<feature type="compositionally biased region" description="Basic and acidic residues" evidence="1">
    <location>
        <begin position="59"/>
        <end position="71"/>
    </location>
</feature>
<name>A0A948T9X0_9BACT</name>
<comment type="caution">
    <text evidence="2">The sequence shown here is derived from an EMBL/GenBank/DDBJ whole genome shotgun (WGS) entry which is preliminary data.</text>
</comment>
<evidence type="ECO:0000313" key="2">
    <source>
        <dbReference type="EMBL" id="MBU3837093.1"/>
    </source>
</evidence>
<dbReference type="AlphaFoldDB" id="A0A948T9X0"/>
<dbReference type="Gene3D" id="3.30.429.10">
    <property type="entry name" value="Macrophage Migration Inhibitory Factor"/>
    <property type="match status" value="1"/>
</dbReference>
<dbReference type="EMBL" id="JAHLFW010000018">
    <property type="protein sequence ID" value="MBU3837093.1"/>
    <property type="molecule type" value="Genomic_DNA"/>
</dbReference>
<reference evidence="2" key="1">
    <citation type="journal article" date="2021" name="PeerJ">
        <title>Extensive microbial diversity within the chicken gut microbiome revealed by metagenomics and culture.</title>
        <authorList>
            <person name="Gilroy R."/>
            <person name="Ravi A."/>
            <person name="Getino M."/>
            <person name="Pursley I."/>
            <person name="Horton D.L."/>
            <person name="Alikhan N.F."/>
            <person name="Baker D."/>
            <person name="Gharbi K."/>
            <person name="Hall N."/>
            <person name="Watson M."/>
            <person name="Adriaenssens E.M."/>
            <person name="Foster-Nyarko E."/>
            <person name="Jarju S."/>
            <person name="Secka A."/>
            <person name="Antonio M."/>
            <person name="Oren A."/>
            <person name="Chaudhuri R.R."/>
            <person name="La Ragione R."/>
            <person name="Hildebrand F."/>
            <person name="Pallen M.J."/>
        </authorList>
    </citation>
    <scope>NUCLEOTIDE SEQUENCE</scope>
    <source>
        <strain evidence="2">G4-2901</strain>
    </source>
</reference>
<sequence>MTDEQKRIVADKFISTFSEVTNVPKDRIYLFFNGYDLNEAATGGQLFSDNPPKSAKAKFNSEEWANKTDNK</sequence>
<feature type="region of interest" description="Disordered" evidence="1">
    <location>
        <begin position="46"/>
        <end position="71"/>
    </location>
</feature>
<proteinExistence type="predicted"/>
<dbReference type="Proteomes" id="UP000783796">
    <property type="component" value="Unassembled WGS sequence"/>
</dbReference>
<protein>
    <submittedName>
        <fullName evidence="2">4-oxalocrotonate tautomerase family protein</fullName>
    </submittedName>
</protein>